<keyword evidence="2" id="KW-0040">ANK repeat</keyword>
<feature type="compositionally biased region" description="Polar residues" evidence="3">
    <location>
        <begin position="609"/>
        <end position="628"/>
    </location>
</feature>
<dbReference type="KEGG" id="pbar:105426784"/>
<dbReference type="AlphaFoldDB" id="A0A6I9W7Y0"/>
<dbReference type="PANTHER" id="PTHR24153:SF8">
    <property type="entry name" value="FORKED, ISOFORM F"/>
    <property type="match status" value="1"/>
</dbReference>
<proteinExistence type="predicted"/>
<reference evidence="5" key="1">
    <citation type="submission" date="2025-08" db="UniProtKB">
        <authorList>
            <consortium name="RefSeq"/>
        </authorList>
    </citation>
    <scope>IDENTIFICATION</scope>
</reference>
<evidence type="ECO:0000256" key="1">
    <source>
        <dbReference type="ARBA" id="ARBA00022737"/>
    </source>
</evidence>
<feature type="compositionally biased region" description="Basic and acidic residues" evidence="3">
    <location>
        <begin position="163"/>
        <end position="176"/>
    </location>
</feature>
<dbReference type="GO" id="GO:0051017">
    <property type="term" value="P:actin filament bundle assembly"/>
    <property type="evidence" value="ECO:0007669"/>
    <property type="project" value="TreeGrafter"/>
</dbReference>
<dbReference type="GeneID" id="105426784"/>
<gene>
    <name evidence="5" type="primary">LOC105426784</name>
</gene>
<feature type="region of interest" description="Disordered" evidence="3">
    <location>
        <begin position="1"/>
        <end position="35"/>
    </location>
</feature>
<dbReference type="RefSeq" id="XP_011636476.1">
    <property type="nucleotide sequence ID" value="XM_011638174.2"/>
</dbReference>
<feature type="compositionally biased region" description="Basic and acidic residues" evidence="3">
    <location>
        <begin position="261"/>
        <end position="280"/>
    </location>
</feature>
<feature type="compositionally biased region" description="Pro residues" evidence="3">
    <location>
        <begin position="290"/>
        <end position="300"/>
    </location>
</feature>
<feature type="region of interest" description="Disordered" evidence="3">
    <location>
        <begin position="149"/>
        <end position="364"/>
    </location>
</feature>
<dbReference type="PANTHER" id="PTHR24153">
    <property type="entry name" value="ESPIN"/>
    <property type="match status" value="1"/>
</dbReference>
<evidence type="ECO:0000256" key="3">
    <source>
        <dbReference type="SAM" id="MobiDB-lite"/>
    </source>
</evidence>
<feature type="compositionally biased region" description="Low complexity" evidence="3">
    <location>
        <begin position="215"/>
        <end position="244"/>
    </location>
</feature>
<evidence type="ECO:0000313" key="4">
    <source>
        <dbReference type="Proteomes" id="UP000504615"/>
    </source>
</evidence>
<accession>A0A6I9W7Y0</accession>
<feature type="compositionally biased region" description="Basic and acidic residues" evidence="3">
    <location>
        <begin position="599"/>
        <end position="608"/>
    </location>
</feature>
<dbReference type="InterPro" id="IPR052420">
    <property type="entry name" value="Espin/Espin-like"/>
</dbReference>
<feature type="compositionally biased region" description="Polar residues" evidence="3">
    <location>
        <begin position="337"/>
        <end position="350"/>
    </location>
</feature>
<dbReference type="OrthoDB" id="10261302at2759"/>
<protein>
    <submittedName>
        <fullName evidence="5">Uncharacterized protein LOC105426784</fullName>
    </submittedName>
</protein>
<evidence type="ECO:0000256" key="2">
    <source>
        <dbReference type="ARBA" id="ARBA00023043"/>
    </source>
</evidence>
<dbReference type="GO" id="GO:0051015">
    <property type="term" value="F:actin filament binding"/>
    <property type="evidence" value="ECO:0007669"/>
    <property type="project" value="TreeGrafter"/>
</dbReference>
<feature type="compositionally biased region" description="Basic and acidic residues" evidence="3">
    <location>
        <begin position="642"/>
        <end position="660"/>
    </location>
</feature>
<feature type="region of interest" description="Disordered" evidence="3">
    <location>
        <begin position="580"/>
        <end position="671"/>
    </location>
</feature>
<name>A0A6I9W7Y0_9HYME</name>
<dbReference type="CTD" id="32718"/>
<dbReference type="GO" id="GO:0005737">
    <property type="term" value="C:cytoplasm"/>
    <property type="evidence" value="ECO:0007669"/>
    <property type="project" value="TreeGrafter"/>
</dbReference>
<sequence>MGVYQETGKPPPPNVIPKMARDRAGSDYSGHMSDTTTCSCVASSLDKCSLRGCGMFQEPFFLHPPGSRPRDGIYINPMSAYIGEPPKPKDSAESFYLHSPHDLVYTRITRLFGDAEKPRNGVSAAEQRHVPERKDETLTVKVDVHINNGGFVGRPHPGNGHAARSENTRESSEHAYEQICVRQEETSSVSSSSRKKLSQISDRARSRKTDRRYSRSSSASESSNMSSEIHGLSSTTSTPSLSRHSSSERINKSGIKTSIDASHERKDSSSAQMESEKEIRINGNGGPSLSKPPPPPPPPPPDDDVVVVLVNAKSNADAAADKKDARATSQDGRGESFATNKSDASSSGEHPQQPEMPAPASAPVDADEIKASQASHLVNRHMVLPFIPPKFANADSNTLLKPSEYLKSICKVSSKNSLSKARSVILPVTYNGVRFHLFPFVISEPLATISIQDLTSIQLRRTSTKMNATKTFSAPPPRSVSMTNVSEPFFVQKTDLIAELKRTKDIPGIKKLKVERAQVEKTQEQNLMSEISRAFSVTNFVDQIPEKDSSGNVIPIWKRQMLARKAAERAKKELEEQIARENEERRQKAIPPWKRQLLAKKDNEEKRLNQTQVSASTSITKFETTTANPKRDASPAAASRVIKKEENPEVDEKREDPAKDDSDDGQIIPWRAQLRKTNSKLNILD</sequence>
<feature type="compositionally biased region" description="Low complexity" evidence="3">
    <location>
        <begin position="306"/>
        <end position="318"/>
    </location>
</feature>
<evidence type="ECO:0000313" key="5">
    <source>
        <dbReference type="RefSeq" id="XP_011636476.1"/>
    </source>
</evidence>
<keyword evidence="1" id="KW-0677">Repeat</keyword>
<organism evidence="4 5">
    <name type="scientific">Pogonomyrmex barbatus</name>
    <name type="common">red harvester ant</name>
    <dbReference type="NCBI Taxonomy" id="144034"/>
    <lineage>
        <taxon>Eukaryota</taxon>
        <taxon>Metazoa</taxon>
        <taxon>Ecdysozoa</taxon>
        <taxon>Arthropoda</taxon>
        <taxon>Hexapoda</taxon>
        <taxon>Insecta</taxon>
        <taxon>Pterygota</taxon>
        <taxon>Neoptera</taxon>
        <taxon>Endopterygota</taxon>
        <taxon>Hymenoptera</taxon>
        <taxon>Apocrita</taxon>
        <taxon>Aculeata</taxon>
        <taxon>Formicoidea</taxon>
        <taxon>Formicidae</taxon>
        <taxon>Myrmicinae</taxon>
        <taxon>Pogonomyrmex</taxon>
    </lineage>
</organism>
<dbReference type="Proteomes" id="UP000504615">
    <property type="component" value="Unplaced"/>
</dbReference>
<keyword evidence="4" id="KW-1185">Reference proteome</keyword>